<evidence type="ECO:0000256" key="2">
    <source>
        <dbReference type="ARBA" id="ARBA00022574"/>
    </source>
</evidence>
<reference evidence="6 7" key="1">
    <citation type="submission" date="2019-05" db="EMBL/GenBank/DDBJ databases">
        <title>Another draft genome of Portunus trituberculatus and its Hox gene families provides insights of decapod evolution.</title>
        <authorList>
            <person name="Jeong J.-H."/>
            <person name="Song I."/>
            <person name="Kim S."/>
            <person name="Choi T."/>
            <person name="Kim D."/>
            <person name="Ryu S."/>
            <person name="Kim W."/>
        </authorList>
    </citation>
    <scope>NUCLEOTIDE SEQUENCE [LARGE SCALE GENOMIC DNA]</scope>
    <source>
        <tissue evidence="6">Muscle</tissue>
    </source>
</reference>
<keyword evidence="7" id="KW-1185">Reference proteome</keyword>
<gene>
    <name evidence="6" type="primary">COPB2_1</name>
    <name evidence="6" type="ORF">E2C01_017643</name>
</gene>
<dbReference type="GO" id="GO:0030126">
    <property type="term" value="C:COPI vesicle coat"/>
    <property type="evidence" value="ECO:0007669"/>
    <property type="project" value="TreeGrafter"/>
</dbReference>
<organism evidence="6 7">
    <name type="scientific">Portunus trituberculatus</name>
    <name type="common">Swimming crab</name>
    <name type="synonym">Neptunus trituberculatus</name>
    <dbReference type="NCBI Taxonomy" id="210409"/>
    <lineage>
        <taxon>Eukaryota</taxon>
        <taxon>Metazoa</taxon>
        <taxon>Ecdysozoa</taxon>
        <taxon>Arthropoda</taxon>
        <taxon>Crustacea</taxon>
        <taxon>Multicrustacea</taxon>
        <taxon>Malacostraca</taxon>
        <taxon>Eumalacostraca</taxon>
        <taxon>Eucarida</taxon>
        <taxon>Decapoda</taxon>
        <taxon>Pleocyemata</taxon>
        <taxon>Brachyura</taxon>
        <taxon>Eubrachyura</taxon>
        <taxon>Portunoidea</taxon>
        <taxon>Portunidae</taxon>
        <taxon>Portuninae</taxon>
        <taxon>Portunus</taxon>
    </lineage>
</organism>
<dbReference type="GO" id="GO:0006890">
    <property type="term" value="P:retrograde vesicle-mediated transport, Golgi to endoplasmic reticulum"/>
    <property type="evidence" value="ECO:0007669"/>
    <property type="project" value="TreeGrafter"/>
</dbReference>
<dbReference type="InterPro" id="IPR036322">
    <property type="entry name" value="WD40_repeat_dom_sf"/>
</dbReference>
<evidence type="ECO:0000256" key="4">
    <source>
        <dbReference type="PROSITE-ProRule" id="PRU00221"/>
    </source>
</evidence>
<dbReference type="PANTHER" id="PTHR19876:SF2">
    <property type="entry name" value="COATOMER SUBUNIT BETA"/>
    <property type="match status" value="1"/>
</dbReference>
<evidence type="ECO:0000256" key="1">
    <source>
        <dbReference type="ARBA" id="ARBA00004347"/>
    </source>
</evidence>
<dbReference type="PROSITE" id="PS00678">
    <property type="entry name" value="WD_REPEATS_1"/>
    <property type="match status" value="1"/>
</dbReference>
<feature type="region of interest" description="Disordered" evidence="5">
    <location>
        <begin position="59"/>
        <end position="81"/>
    </location>
</feature>
<dbReference type="AlphaFoldDB" id="A0A5B7DT06"/>
<proteinExistence type="predicted"/>
<name>A0A5B7DT06_PORTR</name>
<dbReference type="SUPFAM" id="SSF50978">
    <property type="entry name" value="WD40 repeat-like"/>
    <property type="match status" value="1"/>
</dbReference>
<dbReference type="GO" id="GO:0006886">
    <property type="term" value="P:intracellular protein transport"/>
    <property type="evidence" value="ECO:0007669"/>
    <property type="project" value="TreeGrafter"/>
</dbReference>
<dbReference type="GO" id="GO:0006888">
    <property type="term" value="P:endoplasmic reticulum to Golgi vesicle-mediated transport"/>
    <property type="evidence" value="ECO:0007669"/>
    <property type="project" value="TreeGrafter"/>
</dbReference>
<dbReference type="OrthoDB" id="2150324at2759"/>
<keyword evidence="2 4" id="KW-0853">WD repeat</keyword>
<evidence type="ECO:0000256" key="3">
    <source>
        <dbReference type="ARBA" id="ARBA00022737"/>
    </source>
</evidence>
<dbReference type="InterPro" id="IPR001680">
    <property type="entry name" value="WD40_rpt"/>
</dbReference>
<dbReference type="InterPro" id="IPR050844">
    <property type="entry name" value="Coatomer_complex_subunit"/>
</dbReference>
<accession>A0A5B7DT06</accession>
<dbReference type="Gene3D" id="2.130.10.10">
    <property type="entry name" value="YVTN repeat-like/Quinoprotein amine dehydrogenase"/>
    <property type="match status" value="1"/>
</dbReference>
<evidence type="ECO:0000313" key="6">
    <source>
        <dbReference type="EMBL" id="MPC24560.1"/>
    </source>
</evidence>
<evidence type="ECO:0000313" key="7">
    <source>
        <dbReference type="Proteomes" id="UP000324222"/>
    </source>
</evidence>
<protein>
    <submittedName>
        <fullName evidence="6">Coatomer subunit beta</fullName>
    </submittedName>
</protein>
<evidence type="ECO:0000256" key="5">
    <source>
        <dbReference type="SAM" id="MobiDB-lite"/>
    </source>
</evidence>
<keyword evidence="3" id="KW-0677">Repeat</keyword>
<dbReference type="PANTHER" id="PTHR19876">
    <property type="entry name" value="COATOMER"/>
    <property type="match status" value="1"/>
</dbReference>
<comment type="caution">
    <text evidence="6">The sequence shown here is derived from an EMBL/GenBank/DDBJ whole genome shotgun (WGS) entry which is preliminary data.</text>
</comment>
<dbReference type="InterPro" id="IPR015943">
    <property type="entry name" value="WD40/YVTN_repeat-like_dom_sf"/>
</dbReference>
<dbReference type="PROSITE" id="PS50082">
    <property type="entry name" value="WD_REPEATS_2"/>
    <property type="match status" value="1"/>
</dbReference>
<sequence>MITYTIHSHCHQYSHELAQHNASNMSASVLVNITFGFETLSTNLTPTLPRDLVSQDVGEGLRLDSGKTSENGRDKKGNTGRTKLVGITGEMYDWKKVPRGPNEVKAMHRVKARPTEKISCIQPFHLQRQTPQNNINLSMLPSTQPLRLDVKRKLTARSDRVKSVDLHPTEPWMLASLYNGNVHVWNIESQQLVKSFEVRVARGKEPVLGID</sequence>
<dbReference type="InterPro" id="IPR019775">
    <property type="entry name" value="WD40_repeat_CS"/>
</dbReference>
<dbReference type="EMBL" id="VSRR010001344">
    <property type="protein sequence ID" value="MPC24560.1"/>
    <property type="molecule type" value="Genomic_DNA"/>
</dbReference>
<comment type="subcellular location">
    <subcellularLocation>
        <location evidence="1">Cytoplasmic vesicle</location>
        <location evidence="1">COPI-coated vesicle membrane</location>
        <topology evidence="1">Peripheral membrane protein</topology>
        <orientation evidence="1">Cytoplasmic side</orientation>
    </subcellularLocation>
</comment>
<feature type="compositionally biased region" description="Basic and acidic residues" evidence="5">
    <location>
        <begin position="59"/>
        <end position="77"/>
    </location>
</feature>
<feature type="repeat" description="WD" evidence="4">
    <location>
        <begin position="154"/>
        <end position="195"/>
    </location>
</feature>
<dbReference type="GO" id="GO:0006891">
    <property type="term" value="P:intra-Golgi vesicle-mediated transport"/>
    <property type="evidence" value="ECO:0007669"/>
    <property type="project" value="TreeGrafter"/>
</dbReference>
<dbReference type="Proteomes" id="UP000324222">
    <property type="component" value="Unassembled WGS sequence"/>
</dbReference>